<reference evidence="2 3" key="1">
    <citation type="submission" date="2010-10" db="EMBL/GenBank/DDBJ databases">
        <title>Complete sequence of Frankia sp. EuI1c.</title>
        <authorList>
            <consortium name="US DOE Joint Genome Institute"/>
            <person name="Lucas S."/>
            <person name="Copeland A."/>
            <person name="Lapidus A."/>
            <person name="Cheng J.-F."/>
            <person name="Bruce D."/>
            <person name="Goodwin L."/>
            <person name="Pitluck S."/>
            <person name="Chertkov O."/>
            <person name="Detter J.C."/>
            <person name="Han C."/>
            <person name="Tapia R."/>
            <person name="Land M."/>
            <person name="Hauser L."/>
            <person name="Jeffries C."/>
            <person name="Kyrpides N."/>
            <person name="Ivanova N."/>
            <person name="Mikhailova N."/>
            <person name="Beauchemin N."/>
            <person name="Sen A."/>
            <person name="Sur S.A."/>
            <person name="Gtari M."/>
            <person name="Wall L."/>
            <person name="Tisa L."/>
            <person name="Woyke T."/>
        </authorList>
    </citation>
    <scope>NUCLEOTIDE SEQUENCE [LARGE SCALE GENOMIC DNA]</scope>
    <source>
        <strain evidence="3">DSM 45817 / CECT 9037 / EuI1c</strain>
    </source>
</reference>
<evidence type="ECO:0000313" key="2">
    <source>
        <dbReference type="EMBL" id="ADP83488.1"/>
    </source>
</evidence>
<dbReference type="Proteomes" id="UP000002484">
    <property type="component" value="Chromosome"/>
</dbReference>
<dbReference type="KEGG" id="fri:FraEuI1c_5502"/>
<dbReference type="HOGENOM" id="CLU_1408065_0_0_11"/>
<dbReference type="Pfam" id="PF21806">
    <property type="entry name" value="DUF6879"/>
    <property type="match status" value="1"/>
</dbReference>
<proteinExistence type="predicted"/>
<sequence length="221" mass="24860">MRDEIRPPEWALREARRLSLAEFGAEFGKWWGTVERELVKSECWQAYQEPETRSWLAYQRGDHSAVPGLLEAEAAGDQSIYDAAVRNGTPFVRMRLVRFPLTEYLTFEMWNYVVRARRGETIEIAVVPDDDPRPLPNHSYFDFLLFDDRAALVHDYGRDGLQVGGWVTTLPSTLRRLAETAAKARRTAVPLDMFLATAGQLLPPGAPGLDDLVAGGRGARG</sequence>
<keyword evidence="3" id="KW-1185">Reference proteome</keyword>
<evidence type="ECO:0000259" key="1">
    <source>
        <dbReference type="Pfam" id="PF21806"/>
    </source>
</evidence>
<feature type="domain" description="DUF6879" evidence="1">
    <location>
        <begin position="25"/>
        <end position="195"/>
    </location>
</feature>
<organism evidence="2 3">
    <name type="scientific">Pseudofrankia inefficax (strain DSM 45817 / CECT 9037 / DDB 130130 / EuI1c)</name>
    <name type="common">Frankia inefficax</name>
    <dbReference type="NCBI Taxonomy" id="298654"/>
    <lineage>
        <taxon>Bacteria</taxon>
        <taxon>Bacillati</taxon>
        <taxon>Actinomycetota</taxon>
        <taxon>Actinomycetes</taxon>
        <taxon>Frankiales</taxon>
        <taxon>Frankiaceae</taxon>
        <taxon>Pseudofrankia</taxon>
    </lineage>
</organism>
<evidence type="ECO:0000313" key="3">
    <source>
        <dbReference type="Proteomes" id="UP000002484"/>
    </source>
</evidence>
<dbReference type="eggNOG" id="ENOG50340S8">
    <property type="taxonomic scope" value="Bacteria"/>
</dbReference>
<gene>
    <name evidence="2" type="ordered locus">FraEuI1c_5502</name>
</gene>
<accession>E3JC32</accession>
<dbReference type="InParanoid" id="E3JC32"/>
<dbReference type="OrthoDB" id="3436275at2"/>
<protein>
    <recommendedName>
        <fullName evidence="1">DUF6879 domain-containing protein</fullName>
    </recommendedName>
</protein>
<dbReference type="EMBL" id="CP002299">
    <property type="protein sequence ID" value="ADP83488.1"/>
    <property type="molecule type" value="Genomic_DNA"/>
</dbReference>
<dbReference type="RefSeq" id="WP_013426606.1">
    <property type="nucleotide sequence ID" value="NC_014666.1"/>
</dbReference>
<dbReference type="AlphaFoldDB" id="E3JC32"/>
<name>E3JC32_PSEI1</name>
<dbReference type="InterPro" id="IPR049244">
    <property type="entry name" value="DUF6879"/>
</dbReference>